<evidence type="ECO:0000313" key="1">
    <source>
        <dbReference type="EMBL" id="MCI06154.1"/>
    </source>
</evidence>
<keyword evidence="2" id="KW-1185">Reference proteome</keyword>
<dbReference type="EMBL" id="LXQA010060943">
    <property type="protein sequence ID" value="MCI06154.1"/>
    <property type="molecule type" value="Genomic_DNA"/>
</dbReference>
<reference evidence="1 2" key="1">
    <citation type="journal article" date="2018" name="Front. Plant Sci.">
        <title>Red Clover (Trifolium pratense) and Zigzag Clover (T. medium) - A Picture of Genomic Similarities and Differences.</title>
        <authorList>
            <person name="Dluhosova J."/>
            <person name="Istvanek J."/>
            <person name="Nedelnik J."/>
            <person name="Repkova J."/>
        </authorList>
    </citation>
    <scope>NUCLEOTIDE SEQUENCE [LARGE SCALE GENOMIC DNA]</scope>
    <source>
        <strain evidence="2">cv. 10/8</strain>
        <tissue evidence="1">Leaf</tissue>
    </source>
</reference>
<sequence>MSNTMSSITLSIVGSWDKWRLLPAVRVIMEDNGGCASKPILRSWLFLPASS</sequence>
<organism evidence="1 2">
    <name type="scientific">Trifolium medium</name>
    <dbReference type="NCBI Taxonomy" id="97028"/>
    <lineage>
        <taxon>Eukaryota</taxon>
        <taxon>Viridiplantae</taxon>
        <taxon>Streptophyta</taxon>
        <taxon>Embryophyta</taxon>
        <taxon>Tracheophyta</taxon>
        <taxon>Spermatophyta</taxon>
        <taxon>Magnoliopsida</taxon>
        <taxon>eudicotyledons</taxon>
        <taxon>Gunneridae</taxon>
        <taxon>Pentapetalae</taxon>
        <taxon>rosids</taxon>
        <taxon>fabids</taxon>
        <taxon>Fabales</taxon>
        <taxon>Fabaceae</taxon>
        <taxon>Papilionoideae</taxon>
        <taxon>50 kb inversion clade</taxon>
        <taxon>NPAAA clade</taxon>
        <taxon>Hologalegina</taxon>
        <taxon>IRL clade</taxon>
        <taxon>Trifolieae</taxon>
        <taxon>Trifolium</taxon>
    </lineage>
</organism>
<dbReference type="AlphaFoldDB" id="A0A392P336"/>
<proteinExistence type="predicted"/>
<name>A0A392P336_9FABA</name>
<comment type="caution">
    <text evidence="1">The sequence shown here is derived from an EMBL/GenBank/DDBJ whole genome shotgun (WGS) entry which is preliminary data.</text>
</comment>
<evidence type="ECO:0000313" key="2">
    <source>
        <dbReference type="Proteomes" id="UP000265520"/>
    </source>
</evidence>
<dbReference type="Proteomes" id="UP000265520">
    <property type="component" value="Unassembled WGS sequence"/>
</dbReference>
<accession>A0A392P336</accession>
<protein>
    <submittedName>
        <fullName evidence="1">Uncharacterized protein</fullName>
    </submittedName>
</protein>